<dbReference type="AlphaFoldDB" id="U7DC35"/>
<reference evidence="2 3" key="1">
    <citation type="journal article" date="2013" name="Environ. Microbiol.">
        <title>Genome analysis of Chitinivibrio alkaliphilus gen. nov., sp. nov., a novel extremely haloalkaliphilic anaerobic chitinolytic bacterium from the candidate phylum Termite Group 3.</title>
        <authorList>
            <person name="Sorokin D.Y."/>
            <person name="Gumerov V.M."/>
            <person name="Rakitin A.L."/>
            <person name="Beletsky A.V."/>
            <person name="Damste J.S."/>
            <person name="Muyzer G."/>
            <person name="Mardanov A.V."/>
            <person name="Ravin N.V."/>
        </authorList>
    </citation>
    <scope>NUCLEOTIDE SEQUENCE [LARGE SCALE GENOMIC DNA]</scope>
    <source>
        <strain evidence="2 3">ACht1</strain>
    </source>
</reference>
<gene>
    <name evidence="2" type="ORF">CALK_0310</name>
</gene>
<organism evidence="2 3">
    <name type="scientific">Chitinivibrio alkaliphilus ACht1</name>
    <dbReference type="NCBI Taxonomy" id="1313304"/>
    <lineage>
        <taxon>Bacteria</taxon>
        <taxon>Pseudomonadati</taxon>
        <taxon>Fibrobacterota</taxon>
        <taxon>Chitinivibrionia</taxon>
        <taxon>Chitinivibrionales</taxon>
        <taxon>Chitinivibrionaceae</taxon>
        <taxon>Chitinivibrio</taxon>
    </lineage>
</organism>
<protein>
    <submittedName>
        <fullName evidence="2">Uncharacterized protein</fullName>
    </submittedName>
</protein>
<evidence type="ECO:0000313" key="2">
    <source>
        <dbReference type="EMBL" id="ERP39143.1"/>
    </source>
</evidence>
<feature type="transmembrane region" description="Helical" evidence="1">
    <location>
        <begin position="33"/>
        <end position="53"/>
    </location>
</feature>
<comment type="caution">
    <text evidence="2">The sequence shown here is derived from an EMBL/GenBank/DDBJ whole genome shotgun (WGS) entry which is preliminary data.</text>
</comment>
<keyword evidence="1" id="KW-0472">Membrane</keyword>
<keyword evidence="1" id="KW-0812">Transmembrane</keyword>
<sequence length="54" mass="6410">MGGYDQNDLHEHDYEQSVRNEFGHTEKHADWQAFVKTVIILLLIVLLFFIMSIF</sequence>
<keyword evidence="3" id="KW-1185">Reference proteome</keyword>
<dbReference type="Proteomes" id="UP000017148">
    <property type="component" value="Unassembled WGS sequence"/>
</dbReference>
<keyword evidence="1" id="KW-1133">Transmembrane helix</keyword>
<evidence type="ECO:0000256" key="1">
    <source>
        <dbReference type="SAM" id="Phobius"/>
    </source>
</evidence>
<name>U7DC35_9BACT</name>
<accession>U7DC35</accession>
<proteinExistence type="predicted"/>
<dbReference type="EMBL" id="ASJR01000002">
    <property type="protein sequence ID" value="ERP39143.1"/>
    <property type="molecule type" value="Genomic_DNA"/>
</dbReference>
<evidence type="ECO:0000313" key="3">
    <source>
        <dbReference type="Proteomes" id="UP000017148"/>
    </source>
</evidence>